<dbReference type="Proteomes" id="UP000237271">
    <property type="component" value="Unassembled WGS sequence"/>
</dbReference>
<accession>A0A2P4X528</accession>
<keyword evidence="3" id="KW-1185">Reference proteome</keyword>
<organism evidence="2 3">
    <name type="scientific">Phytophthora palmivora</name>
    <dbReference type="NCBI Taxonomy" id="4796"/>
    <lineage>
        <taxon>Eukaryota</taxon>
        <taxon>Sar</taxon>
        <taxon>Stramenopiles</taxon>
        <taxon>Oomycota</taxon>
        <taxon>Peronosporomycetes</taxon>
        <taxon>Peronosporales</taxon>
        <taxon>Peronosporaceae</taxon>
        <taxon>Phytophthora</taxon>
    </lineage>
</organism>
<keyword evidence="2" id="KW-0808">Transferase</keyword>
<dbReference type="InterPro" id="IPR008271">
    <property type="entry name" value="Ser/Thr_kinase_AS"/>
</dbReference>
<evidence type="ECO:0000313" key="3">
    <source>
        <dbReference type="Proteomes" id="UP000237271"/>
    </source>
</evidence>
<dbReference type="PROSITE" id="PS00108">
    <property type="entry name" value="PROTEIN_KINASE_ST"/>
    <property type="match status" value="1"/>
</dbReference>
<keyword evidence="2" id="KW-0723">Serine/threonine-protein kinase</keyword>
<gene>
    <name evidence="2" type="ORF">PHPALM_30463</name>
</gene>
<dbReference type="SMART" id="SM00220">
    <property type="entry name" value="S_TKc"/>
    <property type="match status" value="1"/>
</dbReference>
<sequence>MYKGKWLDSQVVIKSVIVEQDTSGDSFRCEVIHSTIPISQIVFRMRTCESRKSLPQYLRRRRPCNDNDKVDVPVAWRKLYKAVLGVQYLHQRAIIHQDLKFDNIFVGSDGRAKLTDFRPSTNMCHRNPRSRTGKTIGAVYWKAQELLLAAKVHNGRTALSMEADIFAFGMSIMQAVTEKFPWGNKYLDPVVSYKIRKGELPKMPKAFIPLHWKLVKLVTRMCSFDPHEHPAVIMALGIIVSSEIFSSMLTLVRYSGKQMEPPLF</sequence>
<dbReference type="PROSITE" id="PS50011">
    <property type="entry name" value="PROTEIN_KINASE_DOM"/>
    <property type="match status" value="1"/>
</dbReference>
<protein>
    <submittedName>
        <fullName evidence="2">Serine/threonine protein kinase</fullName>
    </submittedName>
</protein>
<evidence type="ECO:0000313" key="2">
    <source>
        <dbReference type="EMBL" id="POM60658.1"/>
    </source>
</evidence>
<dbReference type="InterPro" id="IPR051681">
    <property type="entry name" value="Ser/Thr_Kinases-Pseudokinases"/>
</dbReference>
<dbReference type="OrthoDB" id="125175at2759"/>
<dbReference type="Pfam" id="PF00069">
    <property type="entry name" value="Pkinase"/>
    <property type="match status" value="1"/>
</dbReference>
<dbReference type="InterPro" id="IPR011009">
    <property type="entry name" value="Kinase-like_dom_sf"/>
</dbReference>
<name>A0A2P4X528_9STRA</name>
<feature type="domain" description="Protein kinase" evidence="1">
    <location>
        <begin position="1"/>
        <end position="245"/>
    </location>
</feature>
<reference evidence="2 3" key="1">
    <citation type="journal article" date="2017" name="Genome Biol. Evol.">
        <title>Phytophthora megakarya and P. palmivora, closely related causal agents of cacao black pod rot, underwent increases in genome sizes and gene numbers by different mechanisms.</title>
        <authorList>
            <person name="Ali S.S."/>
            <person name="Shao J."/>
            <person name="Lary D.J."/>
            <person name="Kronmiller B."/>
            <person name="Shen D."/>
            <person name="Strem M.D."/>
            <person name="Amoako-Attah I."/>
            <person name="Akrofi A.Y."/>
            <person name="Begoude B.A."/>
            <person name="Ten Hoopen G.M."/>
            <person name="Coulibaly K."/>
            <person name="Kebe B.I."/>
            <person name="Melnick R.L."/>
            <person name="Guiltinan M.J."/>
            <person name="Tyler B.M."/>
            <person name="Meinhardt L.W."/>
            <person name="Bailey B.A."/>
        </authorList>
    </citation>
    <scope>NUCLEOTIDE SEQUENCE [LARGE SCALE GENOMIC DNA]</scope>
    <source>
        <strain evidence="3">sbr112.9</strain>
    </source>
</reference>
<comment type="caution">
    <text evidence="2">The sequence shown here is derived from an EMBL/GenBank/DDBJ whole genome shotgun (WGS) entry which is preliminary data.</text>
</comment>
<dbReference type="GO" id="GO:0004674">
    <property type="term" value="F:protein serine/threonine kinase activity"/>
    <property type="evidence" value="ECO:0007669"/>
    <property type="project" value="UniProtKB-KW"/>
</dbReference>
<dbReference type="AlphaFoldDB" id="A0A2P4X528"/>
<dbReference type="Gene3D" id="1.10.510.10">
    <property type="entry name" value="Transferase(Phosphotransferase) domain 1"/>
    <property type="match status" value="1"/>
</dbReference>
<dbReference type="PANTHER" id="PTHR44329">
    <property type="entry name" value="SERINE/THREONINE-PROTEIN KINASE TNNI3K-RELATED"/>
    <property type="match status" value="1"/>
</dbReference>
<dbReference type="PANTHER" id="PTHR44329:SF214">
    <property type="entry name" value="PROTEIN KINASE DOMAIN-CONTAINING PROTEIN"/>
    <property type="match status" value="1"/>
</dbReference>
<evidence type="ECO:0000259" key="1">
    <source>
        <dbReference type="PROSITE" id="PS50011"/>
    </source>
</evidence>
<dbReference type="SUPFAM" id="SSF56112">
    <property type="entry name" value="Protein kinase-like (PK-like)"/>
    <property type="match status" value="1"/>
</dbReference>
<dbReference type="GO" id="GO:0005524">
    <property type="term" value="F:ATP binding"/>
    <property type="evidence" value="ECO:0007669"/>
    <property type="project" value="InterPro"/>
</dbReference>
<keyword evidence="2" id="KW-0418">Kinase</keyword>
<dbReference type="EMBL" id="NCKW01016842">
    <property type="protein sequence ID" value="POM60658.1"/>
    <property type="molecule type" value="Genomic_DNA"/>
</dbReference>
<proteinExistence type="predicted"/>
<dbReference type="InterPro" id="IPR000719">
    <property type="entry name" value="Prot_kinase_dom"/>
</dbReference>